<evidence type="ECO:0000256" key="1">
    <source>
        <dbReference type="SAM" id="MobiDB-lite"/>
    </source>
</evidence>
<feature type="compositionally biased region" description="Polar residues" evidence="1">
    <location>
        <begin position="326"/>
        <end position="346"/>
    </location>
</feature>
<gene>
    <name evidence="2" type="ORF">MELLADRAFT_114563</name>
</gene>
<dbReference type="GeneID" id="18925392"/>
<keyword evidence="3" id="KW-1185">Reference proteome</keyword>
<feature type="region of interest" description="Disordered" evidence="1">
    <location>
        <begin position="1"/>
        <end position="47"/>
    </location>
</feature>
<name>F4SDY8_MELLP</name>
<organism evidence="3">
    <name type="scientific">Melampsora larici-populina (strain 98AG31 / pathotype 3-4-7)</name>
    <name type="common">Poplar leaf rust fungus</name>
    <dbReference type="NCBI Taxonomy" id="747676"/>
    <lineage>
        <taxon>Eukaryota</taxon>
        <taxon>Fungi</taxon>
        <taxon>Dikarya</taxon>
        <taxon>Basidiomycota</taxon>
        <taxon>Pucciniomycotina</taxon>
        <taxon>Pucciniomycetes</taxon>
        <taxon>Pucciniales</taxon>
        <taxon>Melampsoraceae</taxon>
        <taxon>Melampsora</taxon>
    </lineage>
</organism>
<dbReference type="AlphaFoldDB" id="F4SDY8"/>
<dbReference type="HOGENOM" id="CLU_994266_0_0_1"/>
<dbReference type="Proteomes" id="UP000001072">
    <property type="component" value="Unassembled WGS sequence"/>
</dbReference>
<accession>F4SDY8</accession>
<reference evidence="3" key="1">
    <citation type="journal article" date="2011" name="Proc. Natl. Acad. Sci. U.S.A.">
        <title>Obligate biotrophy features unraveled by the genomic analysis of rust fungi.</title>
        <authorList>
            <person name="Duplessis S."/>
            <person name="Cuomo C.A."/>
            <person name="Lin Y.-C."/>
            <person name="Aerts A."/>
            <person name="Tisserant E."/>
            <person name="Veneault-Fourrey C."/>
            <person name="Joly D.L."/>
            <person name="Hacquard S."/>
            <person name="Amselem J."/>
            <person name="Cantarel B.L."/>
            <person name="Chiu R."/>
            <person name="Coutinho P.M."/>
            <person name="Feau N."/>
            <person name="Field M."/>
            <person name="Frey P."/>
            <person name="Gelhaye E."/>
            <person name="Goldberg J."/>
            <person name="Grabherr M.G."/>
            <person name="Kodira C.D."/>
            <person name="Kohler A."/>
            <person name="Kuees U."/>
            <person name="Lindquist E.A."/>
            <person name="Lucas S.M."/>
            <person name="Mago R."/>
            <person name="Mauceli E."/>
            <person name="Morin E."/>
            <person name="Murat C."/>
            <person name="Pangilinan J.L."/>
            <person name="Park R."/>
            <person name="Pearson M."/>
            <person name="Quesneville H."/>
            <person name="Rouhier N."/>
            <person name="Sakthikumar S."/>
            <person name="Salamov A.A."/>
            <person name="Schmutz J."/>
            <person name="Selles B."/>
            <person name="Shapiro H."/>
            <person name="Tanguay P."/>
            <person name="Tuskan G.A."/>
            <person name="Henrissat B."/>
            <person name="Van de Peer Y."/>
            <person name="Rouze P."/>
            <person name="Ellis J.G."/>
            <person name="Dodds P.N."/>
            <person name="Schein J.E."/>
            <person name="Zhong S."/>
            <person name="Hamelin R.C."/>
            <person name="Grigoriev I.V."/>
            <person name="Szabo L.J."/>
            <person name="Martin F."/>
        </authorList>
    </citation>
    <scope>NUCLEOTIDE SEQUENCE [LARGE SCALE GENOMIC DNA]</scope>
    <source>
        <strain evidence="3">98AG31 / pathotype 3-4-7</strain>
    </source>
</reference>
<feature type="region of interest" description="Disordered" evidence="1">
    <location>
        <begin position="236"/>
        <end position="346"/>
    </location>
</feature>
<feature type="compositionally biased region" description="Gly residues" evidence="1">
    <location>
        <begin position="296"/>
        <end position="306"/>
    </location>
</feature>
<feature type="compositionally biased region" description="Low complexity" evidence="1">
    <location>
        <begin position="236"/>
        <end position="282"/>
    </location>
</feature>
<evidence type="ECO:0000313" key="3">
    <source>
        <dbReference type="Proteomes" id="UP000001072"/>
    </source>
</evidence>
<evidence type="ECO:0000313" key="2">
    <source>
        <dbReference type="EMBL" id="EGF97137.1"/>
    </source>
</evidence>
<dbReference type="RefSeq" id="XP_007419592.1">
    <property type="nucleotide sequence ID" value="XM_007419530.1"/>
</dbReference>
<dbReference type="KEGG" id="mlr:MELLADRAFT_114563"/>
<protein>
    <submittedName>
        <fullName evidence="2">Uncharacterized protein</fullName>
    </submittedName>
</protein>
<dbReference type="InParanoid" id="F4SDY8"/>
<proteinExistence type="predicted"/>
<feature type="compositionally biased region" description="Basic and acidic residues" evidence="1">
    <location>
        <begin position="10"/>
        <end position="19"/>
    </location>
</feature>
<sequence length="346" mass="38117">MAAQEFADECSNRELENRNKVVGTSRDEVVEEQIGENSKGKKNQLRNDDIQEDGRRTEEMKGNSGQQKNISSVLDSLIISPVTNPMNDQRRRDETEDVVNVQGTLTGLGRVAETSNNSTFIELTHKKWIHNLQSAVLKSNLVQFNVLNQEYQKWCGKEGTSPREIELYDLDFDTIMESPTVVDKSENTVDAQEEIVTGRTKAVHPQSDRGMASGVIRNGRGGYKGQFYDPNYQRNQRFSNSQFGNQNQNFGQNQRFSTNNNHGTHPYNNNFNNGNFGNNNGHGTYGRGSGSFMRGSGHGGQGGGRSFAGERPAIGVGSFHRAMAQKPNTGKSNGSGNGQLSASGSK</sequence>
<dbReference type="EMBL" id="GL883313">
    <property type="protein sequence ID" value="EGF97137.1"/>
    <property type="molecule type" value="Genomic_DNA"/>
</dbReference>
<dbReference type="VEuPathDB" id="FungiDB:MELLADRAFT_114563"/>